<dbReference type="AlphaFoldDB" id="A0A8J2PRZ0"/>
<keyword evidence="1" id="KW-0732">Signal</keyword>
<comment type="caution">
    <text evidence="2">The sequence shown here is derived from an EMBL/GenBank/DDBJ whole genome shotgun (WGS) entry which is preliminary data.</text>
</comment>
<organism evidence="2 3">
    <name type="scientific">Cercopithifilaria johnstoni</name>
    <dbReference type="NCBI Taxonomy" id="2874296"/>
    <lineage>
        <taxon>Eukaryota</taxon>
        <taxon>Metazoa</taxon>
        <taxon>Ecdysozoa</taxon>
        <taxon>Nematoda</taxon>
        <taxon>Chromadorea</taxon>
        <taxon>Rhabditida</taxon>
        <taxon>Spirurina</taxon>
        <taxon>Spiruromorpha</taxon>
        <taxon>Filarioidea</taxon>
        <taxon>Onchocercidae</taxon>
        <taxon>Cercopithifilaria</taxon>
    </lineage>
</organism>
<evidence type="ECO:0000256" key="1">
    <source>
        <dbReference type="SAM" id="SignalP"/>
    </source>
</evidence>
<dbReference type="EMBL" id="CAKAEH010001112">
    <property type="protein sequence ID" value="CAG9532916.1"/>
    <property type="molecule type" value="Genomic_DNA"/>
</dbReference>
<keyword evidence="3" id="KW-1185">Reference proteome</keyword>
<reference evidence="2" key="1">
    <citation type="submission" date="2021-09" db="EMBL/GenBank/DDBJ databases">
        <authorList>
            <consortium name="Pathogen Informatics"/>
        </authorList>
    </citation>
    <scope>NUCLEOTIDE SEQUENCE</scope>
</reference>
<evidence type="ECO:0000313" key="3">
    <source>
        <dbReference type="Proteomes" id="UP000746747"/>
    </source>
</evidence>
<accession>A0A8J2PRZ0</accession>
<feature type="chain" id="PRO_5035282740" evidence="1">
    <location>
        <begin position="22"/>
        <end position="87"/>
    </location>
</feature>
<sequence>MNVRGLLVPCNVYMMLIRTHALFILVRAYSCTCDVYPFTSDAYSCTCDVYPFTSDAYSCTCDVYPYTCGIIFGHIDANEQIKCIGKC</sequence>
<feature type="signal peptide" evidence="1">
    <location>
        <begin position="1"/>
        <end position="21"/>
    </location>
</feature>
<proteinExistence type="predicted"/>
<protein>
    <submittedName>
        <fullName evidence="2">Uncharacterized protein</fullName>
    </submittedName>
</protein>
<name>A0A8J2PRZ0_9BILA</name>
<dbReference type="Proteomes" id="UP000746747">
    <property type="component" value="Unassembled WGS sequence"/>
</dbReference>
<gene>
    <name evidence="2" type="ORF">CJOHNSTONI_LOCUS3190</name>
</gene>
<evidence type="ECO:0000313" key="2">
    <source>
        <dbReference type="EMBL" id="CAG9532916.1"/>
    </source>
</evidence>